<evidence type="ECO:0000256" key="1">
    <source>
        <dbReference type="SAM" id="Coils"/>
    </source>
</evidence>
<keyword evidence="1" id="KW-0175">Coiled coil</keyword>
<evidence type="ECO:0000313" key="3">
    <source>
        <dbReference type="EMBL" id="ARF08086.1"/>
    </source>
</evidence>
<proteinExistence type="predicted"/>
<organism evidence="3">
    <name type="scientific">Catovirus CTV1</name>
    <dbReference type="NCBI Taxonomy" id="1977631"/>
    <lineage>
        <taxon>Viruses</taxon>
        <taxon>Varidnaviria</taxon>
        <taxon>Bamfordvirae</taxon>
        <taxon>Nucleocytoviricota</taxon>
        <taxon>Megaviricetes</taxon>
        <taxon>Imitervirales</taxon>
        <taxon>Mimiviridae</taxon>
        <taxon>Klosneuvirinae</taxon>
        <taxon>Catovirus</taxon>
    </lineage>
</organism>
<name>A0A1V0S8R4_9VIRU</name>
<sequence>MGNSFDYDLGVAHFNNGDYFNAIKHFRKSSYGCADNNKLREVLNKYTTEIVDDYLDSKEIVEQLNKKNVNLENQLKEKQMEIEKLKSELLENCSNNNYIPSAPVNPEWSGLYPQIPKDNDKHSDKKRKISEISKI</sequence>
<feature type="coiled-coil region" evidence="1">
    <location>
        <begin position="54"/>
        <end position="92"/>
    </location>
</feature>
<evidence type="ECO:0000256" key="2">
    <source>
        <dbReference type="SAM" id="MobiDB-lite"/>
    </source>
</evidence>
<reference evidence="3" key="1">
    <citation type="journal article" date="2017" name="Science">
        <title>Giant viruses with an expanded complement of translation system components.</title>
        <authorList>
            <person name="Schulz F."/>
            <person name="Yutin N."/>
            <person name="Ivanova N.N."/>
            <person name="Ortega D.R."/>
            <person name="Lee T.K."/>
            <person name="Vierheilig J."/>
            <person name="Daims H."/>
            <person name="Horn M."/>
            <person name="Wagner M."/>
            <person name="Jensen G.J."/>
            <person name="Kyrpides N.C."/>
            <person name="Koonin E.V."/>
            <person name="Woyke T."/>
        </authorList>
    </citation>
    <scope>NUCLEOTIDE SEQUENCE</scope>
    <source>
        <strain evidence="3">CTV1</strain>
    </source>
</reference>
<feature type="compositionally biased region" description="Basic and acidic residues" evidence="2">
    <location>
        <begin position="117"/>
        <end position="135"/>
    </location>
</feature>
<gene>
    <name evidence="3" type="ORF">Catovirus_1_136</name>
</gene>
<dbReference type="EMBL" id="KY684083">
    <property type="protein sequence ID" value="ARF08086.1"/>
    <property type="molecule type" value="Genomic_DNA"/>
</dbReference>
<accession>A0A1V0S8R4</accession>
<protein>
    <submittedName>
        <fullName evidence="3">Uncharacterized protein</fullName>
    </submittedName>
</protein>
<feature type="region of interest" description="Disordered" evidence="2">
    <location>
        <begin position="110"/>
        <end position="135"/>
    </location>
</feature>